<keyword evidence="4" id="KW-1185">Reference proteome</keyword>
<reference evidence="4" key="1">
    <citation type="submission" date="2017-04" db="EMBL/GenBank/DDBJ databases">
        <authorList>
            <person name="Varghese N."/>
            <person name="Submissions S."/>
        </authorList>
    </citation>
    <scope>NUCLEOTIDE SEQUENCE [LARGE SCALE GENOMIC DNA]</scope>
    <source>
        <strain evidence="4">B4P</strain>
    </source>
</reference>
<dbReference type="Pfam" id="PF07331">
    <property type="entry name" value="TctB"/>
    <property type="match status" value="1"/>
</dbReference>
<keyword evidence="1" id="KW-0812">Transmembrane</keyword>
<evidence type="ECO:0000313" key="3">
    <source>
        <dbReference type="EMBL" id="SMF56026.1"/>
    </source>
</evidence>
<name>A0A1X7FQ80_9HYPH</name>
<dbReference type="STRING" id="464029.SAMN02982989_0125"/>
<gene>
    <name evidence="3" type="ORF">SAMN02982989_0125</name>
</gene>
<feature type="transmembrane region" description="Helical" evidence="1">
    <location>
        <begin position="122"/>
        <end position="143"/>
    </location>
</feature>
<dbReference type="EMBL" id="FXAF01000007">
    <property type="protein sequence ID" value="SMF56026.1"/>
    <property type="molecule type" value="Genomic_DNA"/>
</dbReference>
<proteinExistence type="predicted"/>
<dbReference type="InterPro" id="IPR009936">
    <property type="entry name" value="DUF1468"/>
</dbReference>
<accession>A0A1X7FQ80</accession>
<organism evidence="3 4">
    <name type="scientific">Xaviernesmea oryzae</name>
    <dbReference type="NCBI Taxonomy" id="464029"/>
    <lineage>
        <taxon>Bacteria</taxon>
        <taxon>Pseudomonadati</taxon>
        <taxon>Pseudomonadota</taxon>
        <taxon>Alphaproteobacteria</taxon>
        <taxon>Hyphomicrobiales</taxon>
        <taxon>Rhizobiaceae</taxon>
        <taxon>Rhizobium/Agrobacterium group</taxon>
        <taxon>Xaviernesmea</taxon>
    </lineage>
</organism>
<sequence>MTESSKRSRQVTFVRFALAVALAGTAGIAWMSFDLGIWDQSGPGPGFLPFVEAIGLGLIVLAGLPAYRASSDLLLMPANVTSILGQAAVVAAFAILMPYFGFVAAAWGIVIATAWLNGERNWLAMLLLGGGCAFGIQYLFAMLGTTL</sequence>
<feature type="transmembrane region" description="Helical" evidence="1">
    <location>
        <begin position="12"/>
        <end position="33"/>
    </location>
</feature>
<dbReference type="RefSeq" id="WP_085423497.1">
    <property type="nucleotide sequence ID" value="NZ_FXAF01000007.1"/>
</dbReference>
<dbReference type="Proteomes" id="UP000192903">
    <property type="component" value="Unassembled WGS sequence"/>
</dbReference>
<evidence type="ECO:0000313" key="4">
    <source>
        <dbReference type="Proteomes" id="UP000192903"/>
    </source>
</evidence>
<feature type="transmembrane region" description="Helical" evidence="1">
    <location>
        <begin position="88"/>
        <end position="116"/>
    </location>
</feature>
<evidence type="ECO:0000259" key="2">
    <source>
        <dbReference type="Pfam" id="PF07331"/>
    </source>
</evidence>
<protein>
    <submittedName>
        <fullName evidence="3">Tripartite tricarboxylate transporter TctB family protein</fullName>
    </submittedName>
</protein>
<feature type="domain" description="DUF1468" evidence="2">
    <location>
        <begin position="18"/>
        <end position="142"/>
    </location>
</feature>
<feature type="transmembrane region" description="Helical" evidence="1">
    <location>
        <begin position="45"/>
        <end position="67"/>
    </location>
</feature>
<evidence type="ECO:0000256" key="1">
    <source>
        <dbReference type="SAM" id="Phobius"/>
    </source>
</evidence>
<keyword evidence="1" id="KW-1133">Transmembrane helix</keyword>
<keyword evidence="1" id="KW-0472">Membrane</keyword>
<dbReference type="AlphaFoldDB" id="A0A1X7FQ80"/>